<dbReference type="SMART" id="SM00563">
    <property type="entry name" value="PlsC"/>
    <property type="match status" value="1"/>
</dbReference>
<dbReference type="SUPFAM" id="SSF69593">
    <property type="entry name" value="Glycerol-3-phosphate (1)-acyltransferase"/>
    <property type="match status" value="1"/>
</dbReference>
<sequence>MRKIALPRLRFLRTTRSIQTCIYYLGKMIFARTQVVVRGACHLDALHGNAIFAPNHANELDTIVLCLALDAAQTLHERIPIFFMSREKKFYDDMGFFKALVYGGFLFRLLGAYPVTPRDERTEETRKNTLRTHRALLRSGRSIVIFPEGTRTETGELLPAKAGVAILSEQSGIPVIPVAIEGTFGLSFSNFLRGKKRIRVIFGEPIRFHAVGDTPDTSPLGKEAYLRKAAFVLSHVRGLLERRAQEEK</sequence>
<dbReference type="Pfam" id="PF01553">
    <property type="entry name" value="Acyltransferase"/>
    <property type="match status" value="1"/>
</dbReference>
<keyword evidence="2" id="KW-0012">Acyltransferase</keyword>
<dbReference type="GO" id="GO:0006654">
    <property type="term" value="P:phosphatidic acid biosynthetic process"/>
    <property type="evidence" value="ECO:0007669"/>
    <property type="project" value="TreeGrafter"/>
</dbReference>
<dbReference type="Proteomes" id="UP000177573">
    <property type="component" value="Unassembled WGS sequence"/>
</dbReference>
<feature type="domain" description="Phospholipid/glycerol acyltransferase" evidence="3">
    <location>
        <begin position="50"/>
        <end position="183"/>
    </location>
</feature>
<organism evidence="4 5">
    <name type="scientific">Candidatus Lloydbacteria bacterium RIFCSPLOWO2_02_FULL_51_11</name>
    <dbReference type="NCBI Taxonomy" id="1798667"/>
    <lineage>
        <taxon>Bacteria</taxon>
        <taxon>Candidatus Lloydiibacteriota</taxon>
    </lineage>
</organism>
<reference evidence="4 5" key="1">
    <citation type="journal article" date="2016" name="Nat. Commun.">
        <title>Thousands of microbial genomes shed light on interconnected biogeochemical processes in an aquifer system.</title>
        <authorList>
            <person name="Anantharaman K."/>
            <person name="Brown C.T."/>
            <person name="Hug L.A."/>
            <person name="Sharon I."/>
            <person name="Castelle C.J."/>
            <person name="Probst A.J."/>
            <person name="Thomas B.C."/>
            <person name="Singh A."/>
            <person name="Wilkins M.J."/>
            <person name="Karaoz U."/>
            <person name="Brodie E.L."/>
            <person name="Williams K.H."/>
            <person name="Hubbard S.S."/>
            <person name="Banfield J.F."/>
        </authorList>
    </citation>
    <scope>NUCLEOTIDE SEQUENCE [LARGE SCALE GENOMIC DNA]</scope>
</reference>
<accession>A0A1G2DS43</accession>
<dbReference type="PANTHER" id="PTHR10434">
    <property type="entry name" value="1-ACYL-SN-GLYCEROL-3-PHOSPHATE ACYLTRANSFERASE"/>
    <property type="match status" value="1"/>
</dbReference>
<evidence type="ECO:0000313" key="4">
    <source>
        <dbReference type="EMBL" id="OGZ15771.1"/>
    </source>
</evidence>
<dbReference type="CDD" id="cd07989">
    <property type="entry name" value="LPLAT_AGPAT-like"/>
    <property type="match status" value="1"/>
</dbReference>
<protein>
    <recommendedName>
        <fullName evidence="3">Phospholipid/glycerol acyltransferase domain-containing protein</fullName>
    </recommendedName>
</protein>
<evidence type="ECO:0000259" key="3">
    <source>
        <dbReference type="SMART" id="SM00563"/>
    </source>
</evidence>
<dbReference type="PANTHER" id="PTHR10434:SF40">
    <property type="entry name" value="1-ACYL-SN-GLYCEROL-3-PHOSPHATE ACYLTRANSFERASE"/>
    <property type="match status" value="1"/>
</dbReference>
<name>A0A1G2DS43_9BACT</name>
<evidence type="ECO:0000256" key="2">
    <source>
        <dbReference type="ARBA" id="ARBA00023315"/>
    </source>
</evidence>
<dbReference type="InterPro" id="IPR002123">
    <property type="entry name" value="Plipid/glycerol_acylTrfase"/>
</dbReference>
<dbReference type="AlphaFoldDB" id="A0A1G2DS43"/>
<proteinExistence type="predicted"/>
<dbReference type="EMBL" id="MHLR01000004">
    <property type="protein sequence ID" value="OGZ15771.1"/>
    <property type="molecule type" value="Genomic_DNA"/>
</dbReference>
<comment type="caution">
    <text evidence="4">The sequence shown here is derived from an EMBL/GenBank/DDBJ whole genome shotgun (WGS) entry which is preliminary data.</text>
</comment>
<dbReference type="GO" id="GO:0003841">
    <property type="term" value="F:1-acylglycerol-3-phosphate O-acyltransferase activity"/>
    <property type="evidence" value="ECO:0007669"/>
    <property type="project" value="TreeGrafter"/>
</dbReference>
<evidence type="ECO:0000313" key="5">
    <source>
        <dbReference type="Proteomes" id="UP000177573"/>
    </source>
</evidence>
<gene>
    <name evidence="4" type="ORF">A3J08_00050</name>
</gene>
<keyword evidence="1" id="KW-0808">Transferase</keyword>
<evidence type="ECO:0000256" key="1">
    <source>
        <dbReference type="ARBA" id="ARBA00022679"/>
    </source>
</evidence>
<dbReference type="STRING" id="1798667.A3J08_00050"/>